<evidence type="ECO:0000313" key="9">
    <source>
        <dbReference type="Proteomes" id="UP001197609"/>
    </source>
</evidence>
<feature type="region of interest" description="Disordered" evidence="6">
    <location>
        <begin position="75"/>
        <end position="94"/>
    </location>
</feature>
<dbReference type="Proteomes" id="UP001197609">
    <property type="component" value="Unassembled WGS sequence"/>
</dbReference>
<dbReference type="InterPro" id="IPR036737">
    <property type="entry name" value="OmpA-like_sf"/>
</dbReference>
<dbReference type="PROSITE" id="PS51123">
    <property type="entry name" value="OMPA_2"/>
    <property type="match status" value="1"/>
</dbReference>
<accession>A0AAJ1EJW5</accession>
<dbReference type="Pfam" id="PF02412">
    <property type="entry name" value="TSP_3"/>
    <property type="match status" value="2"/>
</dbReference>
<dbReference type="InterPro" id="IPR006664">
    <property type="entry name" value="OMP_bac"/>
</dbReference>
<dbReference type="PRINTS" id="PR01023">
    <property type="entry name" value="NAFLGMOTY"/>
</dbReference>
<reference evidence="8 9" key="1">
    <citation type="journal article" date="2021" name="bioRxiv">
        <title>Unraveling nitrogen, sulfur and carbon metabolic pathways and microbial community transcriptional responses to substrate deprivation and toxicity stresses in a bioreactor mimicking anoxic brackish coastal sediment conditions.</title>
        <authorList>
            <person name="Martins P.D."/>
            <person name="Echeveste M.J."/>
            <person name="Arshad A."/>
            <person name="Kurth J."/>
            <person name="Ouboter H."/>
            <person name="Jetten M.S.M."/>
            <person name="Welte C.U."/>
        </authorList>
    </citation>
    <scope>NUCLEOTIDE SEQUENCE [LARGE SCALE GENOMIC DNA]</scope>
    <source>
        <strain evidence="8">MAG_38</strain>
    </source>
</reference>
<feature type="compositionally biased region" description="Basic and acidic residues" evidence="6">
    <location>
        <begin position="234"/>
        <end position="249"/>
    </location>
</feature>
<dbReference type="InterPro" id="IPR050330">
    <property type="entry name" value="Bact_OuterMem_StrucFunc"/>
</dbReference>
<dbReference type="InterPro" id="IPR006690">
    <property type="entry name" value="OMPA-like_CS"/>
</dbReference>
<dbReference type="GO" id="GO:0005509">
    <property type="term" value="F:calcium ion binding"/>
    <property type="evidence" value="ECO:0007669"/>
    <property type="project" value="InterPro"/>
</dbReference>
<dbReference type="InterPro" id="IPR028974">
    <property type="entry name" value="TSP_type-3_rpt"/>
</dbReference>
<dbReference type="PRINTS" id="PR01021">
    <property type="entry name" value="OMPADOMAIN"/>
</dbReference>
<dbReference type="EMBL" id="JAIOIU010000032">
    <property type="protein sequence ID" value="MBZ0159087.1"/>
    <property type="molecule type" value="Genomic_DNA"/>
</dbReference>
<dbReference type="CDD" id="cd07185">
    <property type="entry name" value="OmpA_C-like"/>
    <property type="match status" value="1"/>
</dbReference>
<organism evidence="8 9">
    <name type="scientific">Candidatus Methylomirabilis tolerans</name>
    <dbReference type="NCBI Taxonomy" id="3123416"/>
    <lineage>
        <taxon>Bacteria</taxon>
        <taxon>Candidatus Methylomirabilota</taxon>
        <taxon>Candidatus Methylomirabilia</taxon>
        <taxon>Candidatus Methylomirabilales</taxon>
        <taxon>Candidatus Methylomirabilaceae</taxon>
        <taxon>Candidatus Methylomirabilis</taxon>
    </lineage>
</organism>
<keyword evidence="2" id="KW-0732">Signal</keyword>
<dbReference type="AlphaFoldDB" id="A0AAJ1EJW5"/>
<evidence type="ECO:0000313" key="8">
    <source>
        <dbReference type="EMBL" id="MBZ0159087.1"/>
    </source>
</evidence>
<evidence type="ECO:0000256" key="3">
    <source>
        <dbReference type="ARBA" id="ARBA00023136"/>
    </source>
</evidence>
<dbReference type="GO" id="GO:0007155">
    <property type="term" value="P:cell adhesion"/>
    <property type="evidence" value="ECO:0007669"/>
    <property type="project" value="InterPro"/>
</dbReference>
<evidence type="ECO:0000256" key="5">
    <source>
        <dbReference type="PROSITE-ProRule" id="PRU00473"/>
    </source>
</evidence>
<dbReference type="Gene3D" id="3.30.1330.60">
    <property type="entry name" value="OmpA-like domain"/>
    <property type="match status" value="1"/>
</dbReference>
<dbReference type="PROSITE" id="PS01068">
    <property type="entry name" value="OMPA_1"/>
    <property type="match status" value="1"/>
</dbReference>
<keyword evidence="4" id="KW-0998">Cell outer membrane</keyword>
<dbReference type="PROSITE" id="PS51257">
    <property type="entry name" value="PROKAR_LIPOPROTEIN"/>
    <property type="match status" value="1"/>
</dbReference>
<keyword evidence="3 5" id="KW-0472">Membrane</keyword>
<dbReference type="SUPFAM" id="SSF103647">
    <property type="entry name" value="TSP type-3 repeat"/>
    <property type="match status" value="1"/>
</dbReference>
<dbReference type="GO" id="GO:0009279">
    <property type="term" value="C:cell outer membrane"/>
    <property type="evidence" value="ECO:0007669"/>
    <property type="project" value="UniProtKB-SubCell"/>
</dbReference>
<protein>
    <submittedName>
        <fullName evidence="8">OmpA family protein</fullName>
    </submittedName>
</protein>
<gene>
    <name evidence="8" type="ORF">K8G79_02915</name>
</gene>
<evidence type="ECO:0000256" key="2">
    <source>
        <dbReference type="ARBA" id="ARBA00022729"/>
    </source>
</evidence>
<name>A0AAJ1EJW5_9BACT</name>
<sequence>MKKVKAVVVVAVLFITGCATQRPWYNALICSVAGGAAGAAIGAGAAGGREAGIGAGAGAVAGALLCAALTPQEAAPDADRDGVPDSADKCPNTPVGVKVDATGCPLDSDGDGVPDYKDQCPGTPRGVKVNRLGCPEREPIVLKGVNFAYDSAELTQPSHAILDDVAKTLTKHPDLKVRIAGHTDSMGTAAYNKKLSQQRAESVMNYLISRGLNQANLTAVGFGEEQPIASNDEAEGRAKNRRVELQPQE</sequence>
<proteinExistence type="predicted"/>
<dbReference type="PANTHER" id="PTHR30329">
    <property type="entry name" value="STATOR ELEMENT OF FLAGELLAR MOTOR COMPLEX"/>
    <property type="match status" value="1"/>
</dbReference>
<comment type="subcellular location">
    <subcellularLocation>
        <location evidence="1">Cell outer membrane</location>
    </subcellularLocation>
</comment>
<feature type="region of interest" description="Disordered" evidence="6">
    <location>
        <begin position="226"/>
        <end position="249"/>
    </location>
</feature>
<feature type="compositionally biased region" description="Basic and acidic residues" evidence="6">
    <location>
        <begin position="77"/>
        <end position="88"/>
    </location>
</feature>
<evidence type="ECO:0000259" key="7">
    <source>
        <dbReference type="PROSITE" id="PS51123"/>
    </source>
</evidence>
<feature type="domain" description="OmpA-like" evidence="7">
    <location>
        <begin position="134"/>
        <end position="249"/>
    </location>
</feature>
<evidence type="ECO:0000256" key="1">
    <source>
        <dbReference type="ARBA" id="ARBA00004442"/>
    </source>
</evidence>
<dbReference type="Gene3D" id="4.10.1080.10">
    <property type="entry name" value="TSP type-3 repeat"/>
    <property type="match status" value="1"/>
</dbReference>
<dbReference type="InterPro" id="IPR003367">
    <property type="entry name" value="Thrombospondin_3-like_rpt"/>
</dbReference>
<evidence type="ECO:0000256" key="6">
    <source>
        <dbReference type="SAM" id="MobiDB-lite"/>
    </source>
</evidence>
<dbReference type="Pfam" id="PF00691">
    <property type="entry name" value="OmpA"/>
    <property type="match status" value="1"/>
</dbReference>
<dbReference type="InterPro" id="IPR006665">
    <property type="entry name" value="OmpA-like"/>
</dbReference>
<dbReference type="PANTHER" id="PTHR30329:SF21">
    <property type="entry name" value="LIPOPROTEIN YIAD-RELATED"/>
    <property type="match status" value="1"/>
</dbReference>
<comment type="caution">
    <text evidence="8">The sequence shown here is derived from an EMBL/GenBank/DDBJ whole genome shotgun (WGS) entry which is preliminary data.</text>
</comment>
<dbReference type="SUPFAM" id="SSF103088">
    <property type="entry name" value="OmpA-like"/>
    <property type="match status" value="1"/>
</dbReference>
<evidence type="ECO:0000256" key="4">
    <source>
        <dbReference type="ARBA" id="ARBA00023237"/>
    </source>
</evidence>